<dbReference type="GO" id="GO:0046872">
    <property type="term" value="F:metal ion binding"/>
    <property type="evidence" value="ECO:0007669"/>
    <property type="project" value="InterPro"/>
</dbReference>
<evidence type="ECO:0000313" key="1">
    <source>
        <dbReference type="EMBL" id="CAB4892264.1"/>
    </source>
</evidence>
<dbReference type="PANTHER" id="PTHR33677:SF5">
    <property type="entry name" value="TRANSCRIPTIONAL REPRESSOR FRMR"/>
    <property type="match status" value="1"/>
</dbReference>
<accession>A0A6J7FFI7</accession>
<organism evidence="1">
    <name type="scientific">freshwater metagenome</name>
    <dbReference type="NCBI Taxonomy" id="449393"/>
    <lineage>
        <taxon>unclassified sequences</taxon>
        <taxon>metagenomes</taxon>
        <taxon>ecological metagenomes</taxon>
    </lineage>
</organism>
<dbReference type="CDD" id="cd10148">
    <property type="entry name" value="CsoR-like_DUF156"/>
    <property type="match status" value="1"/>
</dbReference>
<reference evidence="1" key="1">
    <citation type="submission" date="2020-05" db="EMBL/GenBank/DDBJ databases">
        <authorList>
            <person name="Chiriac C."/>
            <person name="Salcher M."/>
            <person name="Ghai R."/>
            <person name="Kavagutti S V."/>
        </authorList>
    </citation>
    <scope>NUCLEOTIDE SEQUENCE</scope>
</reference>
<gene>
    <name evidence="1" type="ORF">UFOPK3376_02934</name>
</gene>
<dbReference type="EMBL" id="CAFBLP010000117">
    <property type="protein sequence ID" value="CAB4892264.1"/>
    <property type="molecule type" value="Genomic_DNA"/>
</dbReference>
<dbReference type="Pfam" id="PF02583">
    <property type="entry name" value="Trns_repr_metal"/>
    <property type="match status" value="1"/>
</dbReference>
<dbReference type="GO" id="GO:0003677">
    <property type="term" value="F:DNA binding"/>
    <property type="evidence" value="ECO:0007669"/>
    <property type="project" value="InterPro"/>
</dbReference>
<dbReference type="InterPro" id="IPR003735">
    <property type="entry name" value="Metal_Tscrpt_repr"/>
</dbReference>
<proteinExistence type="predicted"/>
<dbReference type="InterPro" id="IPR038390">
    <property type="entry name" value="Metal_Tscrpt_repr_sf"/>
</dbReference>
<protein>
    <submittedName>
        <fullName evidence="1">Unannotated protein</fullName>
    </submittedName>
</protein>
<name>A0A6J7FFI7_9ZZZZ</name>
<dbReference type="PANTHER" id="PTHR33677">
    <property type="entry name" value="TRANSCRIPTIONAL REPRESSOR FRMR-RELATED"/>
    <property type="match status" value="1"/>
</dbReference>
<sequence length="89" mass="9775">MEISDDTLADLDRRLRKVEGQIRGVQQMLADRRDCRDVVTQISAASKALDQAGFLLVSAGLTWCVTNPAESEAGGYSLADVQRMFMKLA</sequence>
<dbReference type="GO" id="GO:0006355">
    <property type="term" value="P:regulation of DNA-templated transcription"/>
    <property type="evidence" value="ECO:0007669"/>
    <property type="project" value="InterPro"/>
</dbReference>
<dbReference type="AlphaFoldDB" id="A0A6J7FFI7"/>
<dbReference type="Gene3D" id="1.20.58.1000">
    <property type="entry name" value="Metal-sensitive repressor, helix protomer"/>
    <property type="match status" value="1"/>
</dbReference>